<feature type="compositionally biased region" description="Low complexity" evidence="6">
    <location>
        <begin position="335"/>
        <end position="354"/>
    </location>
</feature>
<dbReference type="Proteomes" id="UP000799429">
    <property type="component" value="Unassembled WGS sequence"/>
</dbReference>
<protein>
    <recommendedName>
        <fullName evidence="2">carnosine N-methyltransferase</fullName>
        <ecNumber evidence="2">2.1.1.22</ecNumber>
    </recommendedName>
</protein>
<dbReference type="Gene3D" id="3.40.50.150">
    <property type="entry name" value="Vaccinia Virus protein VP39"/>
    <property type="match status" value="1"/>
</dbReference>
<evidence type="ECO:0000256" key="4">
    <source>
        <dbReference type="ARBA" id="ARBA00022679"/>
    </source>
</evidence>
<proteinExistence type="inferred from homology"/>
<evidence type="ECO:0000313" key="7">
    <source>
        <dbReference type="EMBL" id="KAF2843526.1"/>
    </source>
</evidence>
<feature type="region of interest" description="Disordered" evidence="6">
    <location>
        <begin position="335"/>
        <end position="367"/>
    </location>
</feature>
<organism evidence="7 8">
    <name type="scientific">Patellaria atrata CBS 101060</name>
    <dbReference type="NCBI Taxonomy" id="1346257"/>
    <lineage>
        <taxon>Eukaryota</taxon>
        <taxon>Fungi</taxon>
        <taxon>Dikarya</taxon>
        <taxon>Ascomycota</taxon>
        <taxon>Pezizomycotina</taxon>
        <taxon>Dothideomycetes</taxon>
        <taxon>Dothideomycetes incertae sedis</taxon>
        <taxon>Patellariales</taxon>
        <taxon>Patellariaceae</taxon>
        <taxon>Patellaria</taxon>
    </lineage>
</organism>
<name>A0A9P4SIE2_9PEZI</name>
<dbReference type="PANTHER" id="PTHR12303">
    <property type="entry name" value="CARNOSINE N-METHYLTRANSFERASE"/>
    <property type="match status" value="1"/>
</dbReference>
<keyword evidence="5" id="KW-0949">S-adenosyl-L-methionine</keyword>
<comment type="caution">
    <text evidence="7">The sequence shown here is derived from an EMBL/GenBank/DDBJ whole genome shotgun (WGS) entry which is preliminary data.</text>
</comment>
<keyword evidence="8" id="KW-1185">Reference proteome</keyword>
<evidence type="ECO:0000256" key="1">
    <source>
        <dbReference type="ARBA" id="ARBA00010086"/>
    </source>
</evidence>
<dbReference type="EMBL" id="MU006089">
    <property type="protein sequence ID" value="KAF2843526.1"/>
    <property type="molecule type" value="Genomic_DNA"/>
</dbReference>
<dbReference type="InterPro" id="IPR012901">
    <property type="entry name" value="CARME"/>
</dbReference>
<dbReference type="OrthoDB" id="978at2759"/>
<evidence type="ECO:0000256" key="5">
    <source>
        <dbReference type="ARBA" id="ARBA00022691"/>
    </source>
</evidence>
<dbReference type="SUPFAM" id="SSF53335">
    <property type="entry name" value="S-adenosyl-L-methionine-dependent methyltransferases"/>
    <property type="match status" value="1"/>
</dbReference>
<evidence type="ECO:0000256" key="3">
    <source>
        <dbReference type="ARBA" id="ARBA00022603"/>
    </source>
</evidence>
<evidence type="ECO:0000256" key="6">
    <source>
        <dbReference type="SAM" id="MobiDB-lite"/>
    </source>
</evidence>
<evidence type="ECO:0000313" key="8">
    <source>
        <dbReference type="Proteomes" id="UP000799429"/>
    </source>
</evidence>
<dbReference type="GO" id="GO:0030735">
    <property type="term" value="F:carnosine N-methyltransferase activity"/>
    <property type="evidence" value="ECO:0007669"/>
    <property type="project" value="UniProtKB-EC"/>
</dbReference>
<comment type="similarity">
    <text evidence="1">Belongs to the carnosine N-methyltransferase family.</text>
</comment>
<dbReference type="Pfam" id="PF07942">
    <property type="entry name" value="CARME"/>
    <property type="match status" value="1"/>
</dbReference>
<dbReference type="InterPro" id="IPR029063">
    <property type="entry name" value="SAM-dependent_MTases_sf"/>
</dbReference>
<keyword evidence="3" id="KW-0489">Methyltransferase</keyword>
<accession>A0A9P4SIE2</accession>
<sequence length="423" mass="47061">MDDPEELKVIYAALDSFRSFRHLAHYNVTHLRRQSFYALKSAHWNLLASPPFSVLDSLSAVDDAIDANADIAEEIFRAGLANFLGLQEDISYAAKLLSPRTDSPNTVGEGLDRPWEGHAKDIDVGKARSTIRQLYRDWSAEGTEERKACYGPVLSALKAEFEQVPDSRKATIRVLVPGAGLGRLVFEIVRTGFAVEGNEISWHQILASSFILNSTECAEQFSLYPWALSFNNHRTRRDQLEKVMIPDVHPATALEEASEGVEIPVSERMGFGSGDFCAVYKSEQEKDAFDAVTTVFFIDTAPNIIAYIETIRNCLKPGGVWINLGPLLWHFSDSPHTTSSNKSSSSDHNSLKSDPNQDNTDGIGDPGSVELTEEEVVLLVEQFGFTIESLNKSVSAQSSGYIQNPNSMMRNIYFPTFWVARKR</sequence>
<dbReference type="EC" id="2.1.1.22" evidence="2"/>
<gene>
    <name evidence="7" type="ORF">M501DRAFT_925171</name>
</gene>
<dbReference type="AlphaFoldDB" id="A0A9P4SIE2"/>
<evidence type="ECO:0000256" key="2">
    <source>
        <dbReference type="ARBA" id="ARBA00012003"/>
    </source>
</evidence>
<dbReference type="PANTHER" id="PTHR12303:SF6">
    <property type="entry name" value="CARNOSINE N-METHYLTRANSFERASE"/>
    <property type="match status" value="1"/>
</dbReference>
<dbReference type="GO" id="GO:0032259">
    <property type="term" value="P:methylation"/>
    <property type="evidence" value="ECO:0007669"/>
    <property type="project" value="UniProtKB-KW"/>
</dbReference>
<reference evidence="7" key="1">
    <citation type="journal article" date="2020" name="Stud. Mycol.">
        <title>101 Dothideomycetes genomes: a test case for predicting lifestyles and emergence of pathogens.</title>
        <authorList>
            <person name="Haridas S."/>
            <person name="Albert R."/>
            <person name="Binder M."/>
            <person name="Bloem J."/>
            <person name="Labutti K."/>
            <person name="Salamov A."/>
            <person name="Andreopoulos B."/>
            <person name="Baker S."/>
            <person name="Barry K."/>
            <person name="Bills G."/>
            <person name="Bluhm B."/>
            <person name="Cannon C."/>
            <person name="Castanera R."/>
            <person name="Culley D."/>
            <person name="Daum C."/>
            <person name="Ezra D."/>
            <person name="Gonzalez J."/>
            <person name="Henrissat B."/>
            <person name="Kuo A."/>
            <person name="Liang C."/>
            <person name="Lipzen A."/>
            <person name="Lutzoni F."/>
            <person name="Magnuson J."/>
            <person name="Mondo S."/>
            <person name="Nolan M."/>
            <person name="Ohm R."/>
            <person name="Pangilinan J."/>
            <person name="Park H.-J."/>
            <person name="Ramirez L."/>
            <person name="Alfaro M."/>
            <person name="Sun H."/>
            <person name="Tritt A."/>
            <person name="Yoshinaga Y."/>
            <person name="Zwiers L.-H."/>
            <person name="Turgeon B."/>
            <person name="Goodwin S."/>
            <person name="Spatafora J."/>
            <person name="Crous P."/>
            <person name="Grigoriev I."/>
        </authorList>
    </citation>
    <scope>NUCLEOTIDE SEQUENCE</scope>
    <source>
        <strain evidence="7">CBS 101060</strain>
    </source>
</reference>
<keyword evidence="4" id="KW-0808">Transferase</keyword>
<dbReference type="SMART" id="SM01296">
    <property type="entry name" value="N2227"/>
    <property type="match status" value="1"/>
</dbReference>